<name>A0A2C5XUI3_9HYPO</name>
<organism evidence="2 3">
    <name type="scientific">Ophiocordyceps camponoti-rufipedis</name>
    <dbReference type="NCBI Taxonomy" id="2004952"/>
    <lineage>
        <taxon>Eukaryota</taxon>
        <taxon>Fungi</taxon>
        <taxon>Dikarya</taxon>
        <taxon>Ascomycota</taxon>
        <taxon>Pezizomycotina</taxon>
        <taxon>Sordariomycetes</taxon>
        <taxon>Hypocreomycetidae</taxon>
        <taxon>Hypocreales</taxon>
        <taxon>Ophiocordycipitaceae</taxon>
        <taxon>Ophiocordyceps</taxon>
    </lineage>
</organism>
<comment type="similarity">
    <text evidence="1">Belongs to the Cyclase 1 superfamily.</text>
</comment>
<dbReference type="GO" id="GO:0019441">
    <property type="term" value="P:L-tryptophan catabolic process to kynurenine"/>
    <property type="evidence" value="ECO:0007669"/>
    <property type="project" value="InterPro"/>
</dbReference>
<dbReference type="OrthoDB" id="5396at2759"/>
<dbReference type="AlphaFoldDB" id="A0A2C5XUI3"/>
<dbReference type="InterPro" id="IPR007325">
    <property type="entry name" value="KFase/CYL"/>
</dbReference>
<dbReference type="Pfam" id="PF04199">
    <property type="entry name" value="Cyclase"/>
    <property type="match status" value="1"/>
</dbReference>
<dbReference type="EMBL" id="NJES01000745">
    <property type="protein sequence ID" value="PHH69558.1"/>
    <property type="molecule type" value="Genomic_DNA"/>
</dbReference>
<dbReference type="PANTHER" id="PTHR34861">
    <property type="match status" value="1"/>
</dbReference>
<proteinExistence type="inferred from homology"/>
<dbReference type="SUPFAM" id="SSF102198">
    <property type="entry name" value="Putative cyclase"/>
    <property type="match status" value="1"/>
</dbReference>
<accession>A0A2C5XUI3</accession>
<dbReference type="PANTHER" id="PTHR34861:SF10">
    <property type="entry name" value="CYCLASE"/>
    <property type="match status" value="1"/>
</dbReference>
<dbReference type="Proteomes" id="UP000226431">
    <property type="component" value="Unassembled WGS sequence"/>
</dbReference>
<dbReference type="InterPro" id="IPR037175">
    <property type="entry name" value="KFase_sf"/>
</dbReference>
<evidence type="ECO:0008006" key="4">
    <source>
        <dbReference type="Google" id="ProtNLM"/>
    </source>
</evidence>
<reference evidence="2 3" key="1">
    <citation type="submission" date="2017-06" db="EMBL/GenBank/DDBJ databases">
        <title>Ant-infecting Ophiocordyceps genomes reveal a high diversity of potential behavioral manipulation genes and a possible major role for enterotoxins.</title>
        <authorList>
            <person name="De Bekker C."/>
            <person name="Evans H.C."/>
            <person name="Brachmann A."/>
            <person name="Hughes D.P."/>
        </authorList>
    </citation>
    <scope>NUCLEOTIDE SEQUENCE [LARGE SCALE GENOMIC DNA]</scope>
    <source>
        <strain evidence="2 3">Map16</strain>
    </source>
</reference>
<dbReference type="Gene3D" id="3.50.30.50">
    <property type="entry name" value="Putative cyclase"/>
    <property type="match status" value="1"/>
</dbReference>
<protein>
    <recommendedName>
        <fullName evidence="4">Cyclase</fullName>
    </recommendedName>
</protein>
<keyword evidence="3" id="KW-1185">Reference proteome</keyword>
<gene>
    <name evidence="2" type="ORF">CDD80_6651</name>
</gene>
<evidence type="ECO:0000256" key="1">
    <source>
        <dbReference type="ARBA" id="ARBA00007865"/>
    </source>
</evidence>
<sequence length="349" mass="38600">MATDPESLPDFDNLPPVPDMPQGCTWGLFDNSNQKDTLGTLNFLTPLIVRTAAQQVQDGISISLNWPLNALSWLNLSHRKQITHRILYLPDSMPGVPPEASAWDDELDFNTQTSSQWDSLCHVQHIPSGLAYNGFRPDPTTLSDNPPKETPTLGQWHFRGAMVARGVLLDYGAYTRESLISFDPFAGTAITIADLEAAARHFSLEFRPGDVLLIRIGTTEAIDRLRQDVGPEDSRASLPLGQGRCSGLLGSEDTARWLWNHRFTAVASDSFALEVIPPVLPDGTRGGMESLVLHHYMLSLMGMPIGELWDLSRLSRYCHQTKRYSFMLTSAPLNHPSLIASPPNAIAIF</sequence>
<evidence type="ECO:0000313" key="2">
    <source>
        <dbReference type="EMBL" id="PHH69558.1"/>
    </source>
</evidence>
<comment type="caution">
    <text evidence="2">The sequence shown here is derived from an EMBL/GenBank/DDBJ whole genome shotgun (WGS) entry which is preliminary data.</text>
</comment>
<evidence type="ECO:0000313" key="3">
    <source>
        <dbReference type="Proteomes" id="UP000226431"/>
    </source>
</evidence>
<dbReference type="GO" id="GO:0004061">
    <property type="term" value="F:arylformamidase activity"/>
    <property type="evidence" value="ECO:0007669"/>
    <property type="project" value="InterPro"/>
</dbReference>